<keyword evidence="2" id="KW-0418">Kinase</keyword>
<gene>
    <name evidence="2" type="ORF">FB192DRAFT_1429503</name>
</gene>
<dbReference type="InterPro" id="IPR011009">
    <property type="entry name" value="Kinase-like_dom_sf"/>
</dbReference>
<dbReference type="InterPro" id="IPR000719">
    <property type="entry name" value="Prot_kinase_dom"/>
</dbReference>
<evidence type="ECO:0000259" key="1">
    <source>
        <dbReference type="PROSITE" id="PS50011"/>
    </source>
</evidence>
<organism evidence="2 3">
    <name type="scientific">Mucor circinelloides f. lusitanicus</name>
    <name type="common">Mucor racemosus var. lusitanicus</name>
    <dbReference type="NCBI Taxonomy" id="29924"/>
    <lineage>
        <taxon>Eukaryota</taxon>
        <taxon>Fungi</taxon>
        <taxon>Fungi incertae sedis</taxon>
        <taxon>Mucoromycota</taxon>
        <taxon>Mucoromycotina</taxon>
        <taxon>Mucoromycetes</taxon>
        <taxon>Mucorales</taxon>
        <taxon>Mucorineae</taxon>
        <taxon>Mucoraceae</taxon>
        <taxon>Mucor</taxon>
    </lineage>
</organism>
<dbReference type="PANTHER" id="PTHR44329">
    <property type="entry name" value="SERINE/THREONINE-PROTEIN KINASE TNNI3K-RELATED"/>
    <property type="match status" value="1"/>
</dbReference>
<evidence type="ECO:0000313" key="3">
    <source>
        <dbReference type="Proteomes" id="UP000469890"/>
    </source>
</evidence>
<proteinExistence type="predicted"/>
<dbReference type="Proteomes" id="UP000469890">
    <property type="component" value="Unassembled WGS sequence"/>
</dbReference>
<dbReference type="PROSITE" id="PS50011">
    <property type="entry name" value="PROTEIN_KINASE_DOM"/>
    <property type="match status" value="1"/>
</dbReference>
<comment type="caution">
    <text evidence="2">The sequence shown here is derived from an EMBL/GenBank/DDBJ whole genome shotgun (WGS) entry which is preliminary data.</text>
</comment>
<protein>
    <submittedName>
        <fullName evidence="2">Kinase-like domain-containing protein</fullName>
    </submittedName>
</protein>
<reference evidence="2 3" key="1">
    <citation type="submission" date="2019-09" db="EMBL/GenBank/DDBJ databases">
        <authorList>
            <consortium name="DOE Joint Genome Institute"/>
            <person name="Mondo S.J."/>
            <person name="Navarro-Mendoza M.I."/>
            <person name="Perez-Arques C."/>
            <person name="Panchal S."/>
            <person name="Nicolas F.E."/>
            <person name="Ganguly P."/>
            <person name="Pangilinan J."/>
            <person name="Grigoriev I."/>
            <person name="Heitman J."/>
            <person name="Sanya K."/>
            <person name="Garre V."/>
        </authorList>
    </citation>
    <scope>NUCLEOTIDE SEQUENCE [LARGE SCALE GENOMIC DNA]</scope>
    <source>
        <strain evidence="2 3">MU402</strain>
    </source>
</reference>
<keyword evidence="2" id="KW-0808">Transferase</keyword>
<dbReference type="GO" id="GO:0004674">
    <property type="term" value="F:protein serine/threonine kinase activity"/>
    <property type="evidence" value="ECO:0007669"/>
    <property type="project" value="TreeGrafter"/>
</dbReference>
<name>A0A8H4BCW9_MUCCL</name>
<dbReference type="InterPro" id="IPR051681">
    <property type="entry name" value="Ser/Thr_Kinases-Pseudokinases"/>
</dbReference>
<dbReference type="GO" id="GO:0005524">
    <property type="term" value="F:ATP binding"/>
    <property type="evidence" value="ECO:0007669"/>
    <property type="project" value="InterPro"/>
</dbReference>
<dbReference type="SUPFAM" id="SSF56112">
    <property type="entry name" value="Protein kinase-like (PK-like)"/>
    <property type="match status" value="1"/>
</dbReference>
<accession>A0A8H4BCW9</accession>
<evidence type="ECO:0000313" key="2">
    <source>
        <dbReference type="EMBL" id="KAF1799716.1"/>
    </source>
</evidence>
<dbReference type="AlphaFoldDB" id="A0A8H4BCW9"/>
<dbReference type="Gene3D" id="1.10.510.10">
    <property type="entry name" value="Transferase(Phosphotransferase) domain 1"/>
    <property type="match status" value="1"/>
</dbReference>
<dbReference type="Pfam" id="PF00069">
    <property type="entry name" value="Pkinase"/>
    <property type="match status" value="1"/>
</dbReference>
<dbReference type="EMBL" id="JAAECE010000006">
    <property type="protein sequence ID" value="KAF1799716.1"/>
    <property type="molecule type" value="Genomic_DNA"/>
</dbReference>
<feature type="domain" description="Protein kinase" evidence="1">
    <location>
        <begin position="145"/>
        <end position="400"/>
    </location>
</feature>
<sequence>MNNASRNRNHPDHQLEQQILKTDLCHSVINSIQELVVDYAADFDLDFLPASSDYSRPNVPLLDAISELYNKTRLLFRKSNIDFDNHWNWIVPWRQAICFESLSELANDDVKTLITSFHPKSHNALVAIFDHGLEGYMRWYPWRWFSDLVFLGAGGFSAVYGADVALPYDAPEKGKRFGTQRRAVALKIVDDKILNEITVQSKAFVALLFHGMTVCESTGDLMMILTLAEDGNLNRQIQKAHKTSFAKIADIVTRLAFNLASLHDDIGMCHRNIHSENILCVDEDYFLVDFRFSTSANEASDVTKQSQVHYGRVPYIAPEVKNGLYTEKSDVYSLGIIMWQLVSGVIFPSPEIIANNPDLYRIEWVPGVSRWYQEVTMACLEPFPENRPTAEEIGLIVRKIASTTSKTAIADEGWRAYVNSRRQKCSAHMQHFVSEGPSTASRVYTLSEFSQTSDLLLKNVPFHYRLFDADSIAFSIESNK</sequence>